<dbReference type="Gene3D" id="3.50.50.60">
    <property type="entry name" value="FAD/NAD(P)-binding domain"/>
    <property type="match status" value="1"/>
</dbReference>
<evidence type="ECO:0008006" key="3">
    <source>
        <dbReference type="Google" id="ProtNLM"/>
    </source>
</evidence>
<proteinExistence type="predicted"/>
<name>A0A058Z251_FONAL</name>
<dbReference type="PRINTS" id="PR00411">
    <property type="entry name" value="PNDRDTASEI"/>
</dbReference>
<dbReference type="Proteomes" id="UP000030693">
    <property type="component" value="Unassembled WGS sequence"/>
</dbReference>
<accession>A0A058Z251</accession>
<dbReference type="GeneID" id="20529987"/>
<gene>
    <name evidence="1" type="ORF">H696_05262</name>
</gene>
<dbReference type="STRING" id="691883.A0A058Z251"/>
<dbReference type="RefSeq" id="XP_009497399.1">
    <property type="nucleotide sequence ID" value="XM_009499124.1"/>
</dbReference>
<dbReference type="PANTHER" id="PTHR38688:SF1">
    <property type="entry name" value="FAD_NAD(P)-BINDING DOMAIN-CONTAINING PROTEIN"/>
    <property type="match status" value="1"/>
</dbReference>
<dbReference type="OMA" id="VEYAVGF"/>
<dbReference type="SUPFAM" id="SSF51905">
    <property type="entry name" value="FAD/NAD(P)-binding domain"/>
    <property type="match status" value="1"/>
</dbReference>
<dbReference type="PANTHER" id="PTHR38688">
    <property type="entry name" value="PYR_REDOX_2 DOMAIN-CONTAINING PROTEIN"/>
    <property type="match status" value="1"/>
</dbReference>
<sequence>MLHPLRLFRASPHLRHFSTMAAPARTFDALVVGAGPAGAAAVGNLLESGATQVAWVDPLFTGGRIPLEYNEVPSNTKVTFFVQYATGVQPFRDVIAQAASKGENAFSKLEAMDQNTGCELSHAGELVRFLTDGLRERDDVSPIFGSVEKLAFDAETNTWSASVTGKNGPASIAAERVVLASGSHPLSLPAFSAAHPELREIPLDISLSPSKLTSFVGPEDVVAVIGSSHSAVLAVRNLMHANVKEVRNYFRSPLRYAQFMDGWIRRDNTGLKGEAAIWAQQNLDAANWRKHANLSRVCLTPGADVDEDGMIHNNVVEDRSATTPDLAHEQAIYAETLRDVTKIVFAVGFARNSLPELVDAASGQAFTDLDFDHKTGTFRAVPRLYGCGIAFPQEVTDPDGRTEHAVGFFKFMRFLRAVTPTWVNDKPVAEEKK</sequence>
<evidence type="ECO:0000313" key="1">
    <source>
        <dbReference type="EMBL" id="KCV68345.1"/>
    </source>
</evidence>
<organism evidence="1">
    <name type="scientific">Fonticula alba</name>
    <name type="common">Slime mold</name>
    <dbReference type="NCBI Taxonomy" id="691883"/>
    <lineage>
        <taxon>Eukaryota</taxon>
        <taxon>Rotosphaerida</taxon>
        <taxon>Fonticulaceae</taxon>
        <taxon>Fonticula</taxon>
    </lineage>
</organism>
<reference evidence="1" key="1">
    <citation type="submission" date="2013-04" db="EMBL/GenBank/DDBJ databases">
        <title>The Genome Sequence of Fonticula alba ATCC 38817.</title>
        <authorList>
            <consortium name="The Broad Institute Genomics Platform"/>
            <person name="Russ C."/>
            <person name="Cuomo C."/>
            <person name="Burger G."/>
            <person name="Gray M.W."/>
            <person name="Holland P.W.H."/>
            <person name="King N."/>
            <person name="Lang F.B.F."/>
            <person name="Roger A.J."/>
            <person name="Ruiz-Trillo I."/>
            <person name="Brown M."/>
            <person name="Walker B."/>
            <person name="Young S."/>
            <person name="Zeng Q."/>
            <person name="Gargeya S."/>
            <person name="Fitzgerald M."/>
            <person name="Haas B."/>
            <person name="Abouelleil A."/>
            <person name="Allen A.W."/>
            <person name="Alvarado L."/>
            <person name="Arachchi H.M."/>
            <person name="Berlin A.M."/>
            <person name="Chapman S.B."/>
            <person name="Gainer-Dewar J."/>
            <person name="Goldberg J."/>
            <person name="Griggs A."/>
            <person name="Gujja S."/>
            <person name="Hansen M."/>
            <person name="Howarth C."/>
            <person name="Imamovic A."/>
            <person name="Ireland A."/>
            <person name="Larimer J."/>
            <person name="McCowan C."/>
            <person name="Murphy C."/>
            <person name="Pearson M."/>
            <person name="Poon T.W."/>
            <person name="Priest M."/>
            <person name="Roberts A."/>
            <person name="Saif S."/>
            <person name="Shea T."/>
            <person name="Sisk P."/>
            <person name="Sykes S."/>
            <person name="Wortman J."/>
            <person name="Nusbaum C."/>
            <person name="Birren B."/>
        </authorList>
    </citation>
    <scope>NUCLEOTIDE SEQUENCE [LARGE SCALE GENOMIC DNA]</scope>
    <source>
        <strain evidence="1">ATCC 38817</strain>
    </source>
</reference>
<dbReference type="InterPro" id="IPR036188">
    <property type="entry name" value="FAD/NAD-bd_sf"/>
</dbReference>
<dbReference type="eggNOG" id="ENOG502RXKM">
    <property type="taxonomic scope" value="Eukaryota"/>
</dbReference>
<keyword evidence="2" id="KW-1185">Reference proteome</keyword>
<dbReference type="PRINTS" id="PR00368">
    <property type="entry name" value="FADPNR"/>
</dbReference>
<dbReference type="AlphaFoldDB" id="A0A058Z251"/>
<dbReference type="OrthoDB" id="432536at2759"/>
<dbReference type="EMBL" id="KB932209">
    <property type="protein sequence ID" value="KCV68345.1"/>
    <property type="molecule type" value="Genomic_DNA"/>
</dbReference>
<protein>
    <recommendedName>
        <fullName evidence="3">FAD/NAD(P)-binding domain-containing protein</fullName>
    </recommendedName>
</protein>
<dbReference type="InterPro" id="IPR053275">
    <property type="entry name" value="Agnestin_monoxygenase"/>
</dbReference>
<evidence type="ECO:0000313" key="2">
    <source>
        <dbReference type="Proteomes" id="UP000030693"/>
    </source>
</evidence>